<dbReference type="InParanoid" id="A0A0C3E558"/>
<feature type="region of interest" description="Disordered" evidence="1">
    <location>
        <begin position="468"/>
        <end position="487"/>
    </location>
</feature>
<reference evidence="2 3" key="1">
    <citation type="submission" date="2014-04" db="EMBL/GenBank/DDBJ databases">
        <authorList>
            <consortium name="DOE Joint Genome Institute"/>
            <person name="Kuo A."/>
            <person name="Kohler A."/>
            <person name="Nagy L.G."/>
            <person name="Floudas D."/>
            <person name="Copeland A."/>
            <person name="Barry K.W."/>
            <person name="Cichocki N."/>
            <person name="Veneault-Fourrey C."/>
            <person name="LaButti K."/>
            <person name="Lindquist E.A."/>
            <person name="Lipzen A."/>
            <person name="Lundell T."/>
            <person name="Morin E."/>
            <person name="Murat C."/>
            <person name="Sun H."/>
            <person name="Tunlid A."/>
            <person name="Henrissat B."/>
            <person name="Grigoriev I.V."/>
            <person name="Hibbett D.S."/>
            <person name="Martin F."/>
            <person name="Nordberg H.P."/>
            <person name="Cantor M.N."/>
            <person name="Hua S.X."/>
        </authorList>
    </citation>
    <scope>NUCLEOTIDE SEQUENCE [LARGE SCALE GENOMIC DNA]</scope>
    <source>
        <strain evidence="2 3">Foug A</strain>
    </source>
</reference>
<feature type="compositionally biased region" description="Polar residues" evidence="1">
    <location>
        <begin position="171"/>
        <end position="181"/>
    </location>
</feature>
<accession>A0A0C3E558</accession>
<feature type="compositionally biased region" description="Low complexity" evidence="1">
    <location>
        <begin position="275"/>
        <end position="284"/>
    </location>
</feature>
<proteinExistence type="predicted"/>
<evidence type="ECO:0000313" key="2">
    <source>
        <dbReference type="EMBL" id="KIM63574.1"/>
    </source>
</evidence>
<dbReference type="OrthoDB" id="2700855at2759"/>
<organism evidence="2 3">
    <name type="scientific">Scleroderma citrinum Foug A</name>
    <dbReference type="NCBI Taxonomy" id="1036808"/>
    <lineage>
        <taxon>Eukaryota</taxon>
        <taxon>Fungi</taxon>
        <taxon>Dikarya</taxon>
        <taxon>Basidiomycota</taxon>
        <taxon>Agaricomycotina</taxon>
        <taxon>Agaricomycetes</taxon>
        <taxon>Agaricomycetidae</taxon>
        <taxon>Boletales</taxon>
        <taxon>Sclerodermatineae</taxon>
        <taxon>Sclerodermataceae</taxon>
        <taxon>Scleroderma</taxon>
    </lineage>
</organism>
<dbReference type="AlphaFoldDB" id="A0A0C3E558"/>
<feature type="compositionally biased region" description="Low complexity" evidence="1">
    <location>
        <begin position="324"/>
        <end position="333"/>
    </location>
</feature>
<dbReference type="STRING" id="1036808.A0A0C3E558"/>
<feature type="region of interest" description="Disordered" evidence="1">
    <location>
        <begin position="159"/>
        <end position="242"/>
    </location>
</feature>
<reference evidence="3" key="2">
    <citation type="submission" date="2015-01" db="EMBL/GenBank/DDBJ databases">
        <title>Evolutionary Origins and Diversification of the Mycorrhizal Mutualists.</title>
        <authorList>
            <consortium name="DOE Joint Genome Institute"/>
            <consortium name="Mycorrhizal Genomics Consortium"/>
            <person name="Kohler A."/>
            <person name="Kuo A."/>
            <person name="Nagy L.G."/>
            <person name="Floudas D."/>
            <person name="Copeland A."/>
            <person name="Barry K.W."/>
            <person name="Cichocki N."/>
            <person name="Veneault-Fourrey C."/>
            <person name="LaButti K."/>
            <person name="Lindquist E.A."/>
            <person name="Lipzen A."/>
            <person name="Lundell T."/>
            <person name="Morin E."/>
            <person name="Murat C."/>
            <person name="Riley R."/>
            <person name="Ohm R."/>
            <person name="Sun H."/>
            <person name="Tunlid A."/>
            <person name="Henrissat B."/>
            <person name="Grigoriev I.V."/>
            <person name="Hibbett D.S."/>
            <person name="Martin F."/>
        </authorList>
    </citation>
    <scope>NUCLEOTIDE SEQUENCE [LARGE SCALE GENOMIC DNA]</scope>
    <source>
        <strain evidence="3">Foug A</strain>
    </source>
</reference>
<protein>
    <submittedName>
        <fullName evidence="2">Uncharacterized protein</fullName>
    </submittedName>
</protein>
<dbReference type="EMBL" id="KN822033">
    <property type="protein sequence ID" value="KIM63574.1"/>
    <property type="molecule type" value="Genomic_DNA"/>
</dbReference>
<feature type="region of interest" description="Disordered" evidence="1">
    <location>
        <begin position="275"/>
        <end position="367"/>
    </location>
</feature>
<dbReference type="Proteomes" id="UP000053989">
    <property type="component" value="Unassembled WGS sequence"/>
</dbReference>
<gene>
    <name evidence="2" type="ORF">SCLCIDRAFT_24012</name>
</gene>
<name>A0A0C3E558_9AGAM</name>
<evidence type="ECO:0000313" key="3">
    <source>
        <dbReference type="Proteomes" id="UP000053989"/>
    </source>
</evidence>
<keyword evidence="3" id="KW-1185">Reference proteome</keyword>
<sequence>MSTPATSHTPHVCENSNPPTIMDSLNSERVVAHAAQQLTTYTDGLCNNVDVRYWWKVVDVVWHELTLVHGMAKDLPASFVMPTSLMATDRFMLDPDTVHKTKEWPKWDVIRNSKDEDFVDHPWYKIWDQVPEGRVRDKGKGREVPAVIAREVCMPDTVGTEPVDARMDNGESVQGETSRGWTDSRAIDGLSTRGQAKSRRRSKLVKSTATVDSDDGAPATSLTHTDDRSPSAEGFVPTPDDARCSRCSRANRACLVKSGRACWLCHCAKTGCSVSGRGRGCSQSWAPQHRQRSASPGPAEAHPPNTPWASKRRWAPSKVPTPGPSTAATPKAPRASKKKPPTWAPNRPSGTSSVPSTDHLESTDADSPAMTYVERLVQVEEEIFIVRREHAVSLMQLANQQEQIDSLTLIVEELRKVVANLSPMTPAPGPQDTLSFPTQPTQLSGWSPTPLALASTTVLEEVGTSATTSWLPSLAPPPPVDAPPPVTSAIPETCWDLVLASRMPAISITLPVDSPDMETQLEGDGMHVD</sequence>
<evidence type="ECO:0000256" key="1">
    <source>
        <dbReference type="SAM" id="MobiDB-lite"/>
    </source>
</evidence>
<dbReference type="HOGENOM" id="CLU_042834_1_0_1"/>
<feature type="compositionally biased region" description="Pro residues" evidence="1">
    <location>
        <begin position="474"/>
        <end position="486"/>
    </location>
</feature>